<sequence>MSFGFGVGDFLAVGRLVLDLYNACKDAPGEFQEIGRELSSIHTVLSGLATQASDPSSLLLSQGKERLPEWTSIQENLEFTLGELQDLVKRYYKMGRNAWLRIQFVGENLKGLRARLAFHLGVVNTFVGSLSLSALGRMEPALGRIEMMLRERVREERKGNREPTVLSAYENDDAVSWEKIEMDLALEGVSAQEFEKNRERIRELLAWVVDHGKDLEALEEVGVGDSVSQTGTVRSKEVVRQSAVVGIGQLKKPTAEQLEIIEIWNKKAKPRRGSRGMPAPAPDPKKNGKQESGLWKMTTRFFSGSKAGERKYTYRAKAIENYESQRPNELSYMKDEILEVAPSSGGWWPARNKDGKKGIVSSDSLVLDSEIDDEPTPPPATTLRNDETIRDYNGVEVYPFFYYGETCAKAWAKEKYEPPLWCTNDLAFQKHEVLELSTYNGLWLLGRNRNGETGIVPSDHLAVLWTKFGKEDRLSLSGKNEMGKDVSEAVSIEALRKNENGVFEKYLSPEAILKNWG</sequence>
<keyword evidence="1 2" id="KW-0728">SH3 domain</keyword>
<gene>
    <name evidence="5" type="primary">SHO1</name>
    <name evidence="5" type="ORF">LSUE1_G008808</name>
</gene>
<dbReference type="EMBL" id="QGMK01001849">
    <property type="protein sequence ID" value="TVY62924.1"/>
    <property type="molecule type" value="Genomic_DNA"/>
</dbReference>
<name>A0A8T9BV51_9HELO</name>
<organism evidence="5 6">
    <name type="scientific">Lachnellula suecica</name>
    <dbReference type="NCBI Taxonomy" id="602035"/>
    <lineage>
        <taxon>Eukaryota</taxon>
        <taxon>Fungi</taxon>
        <taxon>Dikarya</taxon>
        <taxon>Ascomycota</taxon>
        <taxon>Pezizomycotina</taxon>
        <taxon>Leotiomycetes</taxon>
        <taxon>Helotiales</taxon>
        <taxon>Lachnaceae</taxon>
        <taxon>Lachnellula</taxon>
    </lineage>
</organism>
<dbReference type="SMART" id="SM00326">
    <property type="entry name" value="SH3"/>
    <property type="match status" value="2"/>
</dbReference>
<dbReference type="Gene3D" id="2.30.30.40">
    <property type="entry name" value="SH3 Domains"/>
    <property type="match status" value="2"/>
</dbReference>
<keyword evidence="6" id="KW-1185">Reference proteome</keyword>
<dbReference type="Proteomes" id="UP000469558">
    <property type="component" value="Unassembled WGS sequence"/>
</dbReference>
<dbReference type="PROSITE" id="PS50002">
    <property type="entry name" value="SH3"/>
    <property type="match status" value="2"/>
</dbReference>
<evidence type="ECO:0000313" key="5">
    <source>
        <dbReference type="EMBL" id="TVY62924.1"/>
    </source>
</evidence>
<evidence type="ECO:0000256" key="2">
    <source>
        <dbReference type="PROSITE-ProRule" id="PRU00192"/>
    </source>
</evidence>
<evidence type="ECO:0000259" key="4">
    <source>
        <dbReference type="PROSITE" id="PS50002"/>
    </source>
</evidence>
<accession>A0A8T9BV51</accession>
<feature type="domain" description="SH3" evidence="4">
    <location>
        <begin position="405"/>
        <end position="466"/>
    </location>
</feature>
<feature type="region of interest" description="Disordered" evidence="3">
    <location>
        <begin position="269"/>
        <end position="291"/>
    </location>
</feature>
<dbReference type="Pfam" id="PF07653">
    <property type="entry name" value="SH3_2"/>
    <property type="match status" value="2"/>
</dbReference>
<dbReference type="OrthoDB" id="7464126at2759"/>
<evidence type="ECO:0000256" key="1">
    <source>
        <dbReference type="ARBA" id="ARBA00022443"/>
    </source>
</evidence>
<comment type="caution">
    <text evidence="5">The sequence shown here is derived from an EMBL/GenBank/DDBJ whole genome shotgun (WGS) entry which is preliminary data.</text>
</comment>
<proteinExistence type="predicted"/>
<evidence type="ECO:0000256" key="3">
    <source>
        <dbReference type="SAM" id="MobiDB-lite"/>
    </source>
</evidence>
<evidence type="ECO:0000313" key="6">
    <source>
        <dbReference type="Proteomes" id="UP000469558"/>
    </source>
</evidence>
<protein>
    <submittedName>
        <fullName evidence="5">High osmolarity signaling protein SHO1</fullName>
    </submittedName>
</protein>
<dbReference type="InterPro" id="IPR001452">
    <property type="entry name" value="SH3_domain"/>
</dbReference>
<feature type="domain" description="SH3" evidence="4">
    <location>
        <begin position="311"/>
        <end position="370"/>
    </location>
</feature>
<dbReference type="SUPFAM" id="SSF50044">
    <property type="entry name" value="SH3-domain"/>
    <property type="match status" value="2"/>
</dbReference>
<dbReference type="InterPro" id="IPR036028">
    <property type="entry name" value="SH3-like_dom_sf"/>
</dbReference>
<reference evidence="5 6" key="1">
    <citation type="submission" date="2018-05" db="EMBL/GenBank/DDBJ databases">
        <title>Genome sequencing and assembly of the regulated plant pathogen Lachnellula willkommii and related sister species for the development of diagnostic species identification markers.</title>
        <authorList>
            <person name="Giroux E."/>
            <person name="Bilodeau G."/>
        </authorList>
    </citation>
    <scope>NUCLEOTIDE SEQUENCE [LARGE SCALE GENOMIC DNA]</scope>
    <source>
        <strain evidence="5 6">CBS 268.59</strain>
    </source>
</reference>
<dbReference type="AlphaFoldDB" id="A0A8T9BV51"/>